<name>A0A235H5S4_AZOBR</name>
<geneLocation type="plasmid" evidence="2">
    <name>unnamed</name>
</geneLocation>
<dbReference type="AlphaFoldDB" id="A0A235H5S4"/>
<dbReference type="Proteomes" id="UP000215367">
    <property type="component" value="Unassembled WGS sequence"/>
</dbReference>
<feature type="signal peptide" evidence="1">
    <location>
        <begin position="1"/>
        <end position="34"/>
    </location>
</feature>
<reference evidence="2 3" key="1">
    <citation type="submission" date="2017-07" db="EMBL/GenBank/DDBJ databases">
        <title>Whole genome sequence of Azospirillum brasilense 2A1, a potential biofertilizer strain.</title>
        <authorList>
            <person name="Fontana C.A."/>
            <person name="Toffoli L.M."/>
            <person name="Salazar S.M."/>
            <person name="Puglisi E."/>
            <person name="Pedraza R."/>
            <person name="Bassi D."/>
            <person name="Cocconcelli P.S."/>
        </authorList>
    </citation>
    <scope>NUCLEOTIDE SEQUENCE [LARGE SCALE GENOMIC DNA]</scope>
    <source>
        <strain evidence="2 3">2A1</strain>
        <plasmid evidence="2">unnamed</plasmid>
    </source>
</reference>
<protein>
    <recommendedName>
        <fullName evidence="4">Tetratricopeptide repeat protein</fullName>
    </recommendedName>
</protein>
<gene>
    <name evidence="2" type="ORF">CHT98_27600</name>
</gene>
<evidence type="ECO:0000313" key="2">
    <source>
        <dbReference type="EMBL" id="OYD81129.1"/>
    </source>
</evidence>
<organism evidence="2 3">
    <name type="scientific">Azospirillum brasilense</name>
    <dbReference type="NCBI Taxonomy" id="192"/>
    <lineage>
        <taxon>Bacteria</taxon>
        <taxon>Pseudomonadati</taxon>
        <taxon>Pseudomonadota</taxon>
        <taxon>Alphaproteobacteria</taxon>
        <taxon>Rhodospirillales</taxon>
        <taxon>Azospirillaceae</taxon>
        <taxon>Azospirillum</taxon>
    </lineage>
</organism>
<keyword evidence="2" id="KW-0614">Plasmid</keyword>
<evidence type="ECO:0008006" key="4">
    <source>
        <dbReference type="Google" id="ProtNLM"/>
    </source>
</evidence>
<feature type="chain" id="PRO_5013234950" description="Tetratricopeptide repeat protein" evidence="1">
    <location>
        <begin position="35"/>
        <end position="162"/>
    </location>
</feature>
<keyword evidence="1" id="KW-0732">Signal</keyword>
<comment type="caution">
    <text evidence="2">The sequence shown here is derived from an EMBL/GenBank/DDBJ whole genome shotgun (WGS) entry which is preliminary data.</text>
</comment>
<evidence type="ECO:0000313" key="3">
    <source>
        <dbReference type="Proteomes" id="UP000215367"/>
    </source>
</evidence>
<evidence type="ECO:0000256" key="1">
    <source>
        <dbReference type="SAM" id="SignalP"/>
    </source>
</evidence>
<proteinExistence type="predicted"/>
<sequence length="162" mass="17221">MPTRNRTRGRQAIAGTALAGVLLLAGGCAMTSPAPDTAYRQALEAAVEAGRCEGPTVEALWTAYDRWFAVAASLASYHRGTEAGALLRQGEAFRILGCPAAARDTYETLLQRFPDPDYEMERNAARRGLMDLPINPPTPLLRPAPAVTSALRGPAAIDRGDG</sequence>
<accession>A0A235H5S4</accession>
<dbReference type="EMBL" id="NOWT01000038">
    <property type="protein sequence ID" value="OYD81129.1"/>
    <property type="molecule type" value="Genomic_DNA"/>
</dbReference>
<dbReference type="PROSITE" id="PS51257">
    <property type="entry name" value="PROKAR_LIPOPROTEIN"/>
    <property type="match status" value="1"/>
</dbReference>